<dbReference type="SUPFAM" id="SSF118290">
    <property type="entry name" value="WRKY DNA-binding domain"/>
    <property type="match status" value="1"/>
</dbReference>
<evidence type="ECO:0000313" key="8">
    <source>
        <dbReference type="EMBL" id="KAI5384318.1"/>
    </source>
</evidence>
<keyword evidence="4" id="KW-0804">Transcription</keyword>
<dbReference type="FunFam" id="2.20.25.80:FF:000003">
    <property type="entry name" value="WRKY transcription factor 57"/>
    <property type="match status" value="1"/>
</dbReference>
<dbReference type="InterPro" id="IPR003657">
    <property type="entry name" value="WRKY_dom"/>
</dbReference>
<feature type="compositionally biased region" description="Polar residues" evidence="6">
    <location>
        <begin position="217"/>
        <end position="236"/>
    </location>
</feature>
<dbReference type="GO" id="GO:1904369">
    <property type="term" value="P:positive regulation of sclerenchyma cell differentiation"/>
    <property type="evidence" value="ECO:0007669"/>
    <property type="project" value="EnsemblPlants"/>
</dbReference>
<dbReference type="PANTHER" id="PTHR31221:SF17">
    <property type="entry name" value="WRKY TRANSCRIPTION FACTOR 13-RELATED"/>
    <property type="match status" value="1"/>
</dbReference>
<protein>
    <submittedName>
        <fullName evidence="8">WRKY transcription factor 13</fullName>
    </submittedName>
</protein>
<dbReference type="PANTHER" id="PTHR31221">
    <property type="entry name" value="WRKY TRANSCRIPTION FACTOR PROTEIN 1-RELATED"/>
    <property type="match status" value="1"/>
</dbReference>
<dbReference type="GO" id="GO:0000978">
    <property type="term" value="F:RNA polymerase II cis-regulatory region sequence-specific DNA binding"/>
    <property type="evidence" value="ECO:0007669"/>
    <property type="project" value="EnsemblPlants"/>
</dbReference>
<keyword evidence="9" id="KW-1185">Reference proteome</keyword>
<evidence type="ECO:0000256" key="2">
    <source>
        <dbReference type="ARBA" id="ARBA00023015"/>
    </source>
</evidence>
<evidence type="ECO:0000256" key="4">
    <source>
        <dbReference type="ARBA" id="ARBA00023163"/>
    </source>
</evidence>
<dbReference type="Pfam" id="PF03106">
    <property type="entry name" value="WRKY"/>
    <property type="match status" value="1"/>
</dbReference>
<dbReference type="Gramene" id="Psat07G0136100-T1">
    <property type="protein sequence ID" value="KAI5384318.1"/>
    <property type="gene ID" value="KIW84_071361"/>
</dbReference>
<name>A0A9D4VJB6_PEA</name>
<dbReference type="PROSITE" id="PS50811">
    <property type="entry name" value="WRKY"/>
    <property type="match status" value="1"/>
</dbReference>
<dbReference type="InterPro" id="IPR044810">
    <property type="entry name" value="WRKY_plant"/>
</dbReference>
<evidence type="ECO:0000256" key="3">
    <source>
        <dbReference type="ARBA" id="ARBA00023125"/>
    </source>
</evidence>
<gene>
    <name evidence="8" type="ORF">KIW84_071361</name>
</gene>
<dbReference type="AlphaFoldDB" id="A0A9D4VJB6"/>
<organism evidence="8 9">
    <name type="scientific">Pisum sativum</name>
    <name type="common">Garden pea</name>
    <name type="synonym">Lathyrus oleraceus</name>
    <dbReference type="NCBI Taxonomy" id="3888"/>
    <lineage>
        <taxon>Eukaryota</taxon>
        <taxon>Viridiplantae</taxon>
        <taxon>Streptophyta</taxon>
        <taxon>Embryophyta</taxon>
        <taxon>Tracheophyta</taxon>
        <taxon>Spermatophyta</taxon>
        <taxon>Magnoliopsida</taxon>
        <taxon>eudicotyledons</taxon>
        <taxon>Gunneridae</taxon>
        <taxon>Pentapetalae</taxon>
        <taxon>rosids</taxon>
        <taxon>fabids</taxon>
        <taxon>Fabales</taxon>
        <taxon>Fabaceae</taxon>
        <taxon>Papilionoideae</taxon>
        <taxon>50 kb inversion clade</taxon>
        <taxon>NPAAA clade</taxon>
        <taxon>Hologalegina</taxon>
        <taxon>IRL clade</taxon>
        <taxon>Fabeae</taxon>
        <taxon>Lathyrus</taxon>
    </lineage>
</organism>
<keyword evidence="3" id="KW-0238">DNA-binding</keyword>
<sequence>MSEIVINNLFEEHNPQQMGFIPFPTNLTFPSLGCNNQSLKAFTSIASSLTSEISSDSTSQTLLTTTTPQKSKEYLTPSVQAATTQFISLHRSTINPWAILGGGVGDHYFNNNDKRSGVVHDNYHLGVCSSMKMKKMKGRKKVREPRFCFKTLSADVDVLDDGYKWRKYGQKVVKNTQHPRSYYRCTQENCRVKKRVERLEEDPRMVITTYEGRHVHTPSNDLEESQNNSQFESFLW</sequence>
<comment type="subcellular location">
    <subcellularLocation>
        <location evidence="1">Nucleus</location>
    </subcellularLocation>
</comment>
<dbReference type="InterPro" id="IPR036576">
    <property type="entry name" value="WRKY_dom_sf"/>
</dbReference>
<dbReference type="Proteomes" id="UP001058974">
    <property type="component" value="Chromosome 7"/>
</dbReference>
<evidence type="ECO:0000256" key="5">
    <source>
        <dbReference type="ARBA" id="ARBA00023242"/>
    </source>
</evidence>
<keyword evidence="5" id="KW-0539">Nucleus</keyword>
<evidence type="ECO:0000256" key="1">
    <source>
        <dbReference type="ARBA" id="ARBA00004123"/>
    </source>
</evidence>
<keyword evidence="2" id="KW-0805">Transcription regulation</keyword>
<proteinExistence type="predicted"/>
<evidence type="ECO:0000256" key="6">
    <source>
        <dbReference type="SAM" id="MobiDB-lite"/>
    </source>
</evidence>
<dbReference type="Gene3D" id="2.20.25.80">
    <property type="entry name" value="WRKY domain"/>
    <property type="match status" value="1"/>
</dbReference>
<feature type="region of interest" description="Disordered" evidence="6">
    <location>
        <begin position="212"/>
        <end position="236"/>
    </location>
</feature>
<dbReference type="GO" id="GO:1990170">
    <property type="term" value="P:stress response to cadmium ion"/>
    <property type="evidence" value="ECO:0007669"/>
    <property type="project" value="EnsemblPlants"/>
</dbReference>
<accession>A0A9D4VJB6</accession>
<dbReference type="GO" id="GO:1901141">
    <property type="term" value="P:regulation of lignin biosynthetic process"/>
    <property type="evidence" value="ECO:0007669"/>
    <property type="project" value="EnsemblPlants"/>
</dbReference>
<evidence type="ECO:0000259" key="7">
    <source>
        <dbReference type="PROSITE" id="PS50811"/>
    </source>
</evidence>
<dbReference type="SMART" id="SM00774">
    <property type="entry name" value="WRKY"/>
    <property type="match status" value="1"/>
</dbReference>
<dbReference type="EMBL" id="JAMSHJ010000007">
    <property type="protein sequence ID" value="KAI5384318.1"/>
    <property type="molecule type" value="Genomic_DNA"/>
</dbReference>
<dbReference type="OrthoDB" id="1842836at2759"/>
<feature type="domain" description="WRKY" evidence="7">
    <location>
        <begin position="154"/>
        <end position="219"/>
    </location>
</feature>
<comment type="caution">
    <text evidence="8">The sequence shown here is derived from an EMBL/GenBank/DDBJ whole genome shotgun (WGS) entry which is preliminary data.</text>
</comment>
<reference evidence="8 9" key="1">
    <citation type="journal article" date="2022" name="Nat. Genet.">
        <title>Improved pea reference genome and pan-genome highlight genomic features and evolutionary characteristics.</title>
        <authorList>
            <person name="Yang T."/>
            <person name="Liu R."/>
            <person name="Luo Y."/>
            <person name="Hu S."/>
            <person name="Wang D."/>
            <person name="Wang C."/>
            <person name="Pandey M.K."/>
            <person name="Ge S."/>
            <person name="Xu Q."/>
            <person name="Li N."/>
            <person name="Li G."/>
            <person name="Huang Y."/>
            <person name="Saxena R.K."/>
            <person name="Ji Y."/>
            <person name="Li M."/>
            <person name="Yan X."/>
            <person name="He Y."/>
            <person name="Liu Y."/>
            <person name="Wang X."/>
            <person name="Xiang C."/>
            <person name="Varshney R.K."/>
            <person name="Ding H."/>
            <person name="Gao S."/>
            <person name="Zong X."/>
        </authorList>
    </citation>
    <scope>NUCLEOTIDE SEQUENCE [LARGE SCALE GENOMIC DNA]</scope>
    <source>
        <strain evidence="8 9">cv. Zhongwan 6</strain>
    </source>
</reference>
<dbReference type="GO" id="GO:0045893">
    <property type="term" value="P:positive regulation of DNA-templated transcription"/>
    <property type="evidence" value="ECO:0007669"/>
    <property type="project" value="EnsemblPlants"/>
</dbReference>
<evidence type="ECO:0000313" key="9">
    <source>
        <dbReference type="Proteomes" id="UP001058974"/>
    </source>
</evidence>
<dbReference type="GO" id="GO:0003700">
    <property type="term" value="F:DNA-binding transcription factor activity"/>
    <property type="evidence" value="ECO:0007669"/>
    <property type="project" value="EnsemblPlants"/>
</dbReference>
<dbReference type="GO" id="GO:0005634">
    <property type="term" value="C:nucleus"/>
    <property type="evidence" value="ECO:0007669"/>
    <property type="project" value="UniProtKB-SubCell"/>
</dbReference>